<evidence type="ECO:0000256" key="9">
    <source>
        <dbReference type="SAM" id="SignalP"/>
    </source>
</evidence>
<evidence type="ECO:0000256" key="4">
    <source>
        <dbReference type="ARBA" id="ARBA00022982"/>
    </source>
</evidence>
<dbReference type="GO" id="GO:0016020">
    <property type="term" value="C:membrane"/>
    <property type="evidence" value="ECO:0007669"/>
    <property type="project" value="UniProtKB-SubCell"/>
</dbReference>
<dbReference type="Gene3D" id="2.60.40.1210">
    <property type="entry name" value="Cellobiose dehydrogenase, cytochrome domain"/>
    <property type="match status" value="1"/>
</dbReference>
<protein>
    <recommendedName>
        <fullName evidence="10">Cytochrome b561 domain-containing protein</fullName>
    </recommendedName>
</protein>
<feature type="domain" description="Cytochrome b561" evidence="10">
    <location>
        <begin position="288"/>
        <end position="439"/>
    </location>
</feature>
<evidence type="ECO:0000256" key="6">
    <source>
        <dbReference type="ARBA" id="ARBA00023136"/>
    </source>
</evidence>
<comment type="subcellular location">
    <subcellularLocation>
        <location evidence="1">Membrane</location>
    </subcellularLocation>
</comment>
<dbReference type="Proteomes" id="UP000748025">
    <property type="component" value="Unassembled WGS sequence"/>
</dbReference>
<feature type="transmembrane region" description="Helical" evidence="8">
    <location>
        <begin position="288"/>
        <end position="308"/>
    </location>
</feature>
<dbReference type="CDD" id="cd08760">
    <property type="entry name" value="Cyt_b561_FRRS1_like"/>
    <property type="match status" value="1"/>
</dbReference>
<dbReference type="SUPFAM" id="SSF49344">
    <property type="entry name" value="CBD9-like"/>
    <property type="match status" value="1"/>
</dbReference>
<dbReference type="PANTHER" id="PTHR47797:SF3">
    <property type="entry name" value="CYTOCHROME B561 DOMAIN-CONTAINING PROTEIN"/>
    <property type="match status" value="1"/>
</dbReference>
<keyword evidence="5 8" id="KW-1133">Transmembrane helix</keyword>
<dbReference type="PANTHER" id="PTHR47797">
    <property type="entry name" value="DEHYDROGENASE, PUTATIVE (AFU_ORTHOLOGUE AFUA_8G05805)-RELATED"/>
    <property type="match status" value="1"/>
</dbReference>
<evidence type="ECO:0000313" key="12">
    <source>
        <dbReference type="Proteomes" id="UP000748025"/>
    </source>
</evidence>
<keyword evidence="12" id="KW-1185">Reference proteome</keyword>
<dbReference type="CDD" id="cd09630">
    <property type="entry name" value="CDH_like_cytochrome"/>
    <property type="match status" value="1"/>
</dbReference>
<accession>A0A9P7SZC6</accession>
<keyword evidence="9" id="KW-0732">Signal</keyword>
<dbReference type="EMBL" id="SRPW01000261">
    <property type="protein sequence ID" value="KAG6016268.1"/>
    <property type="molecule type" value="Genomic_DNA"/>
</dbReference>
<keyword evidence="4" id="KW-0249">Electron transport</keyword>
<dbReference type="SMART" id="SM00665">
    <property type="entry name" value="B561"/>
    <property type="match status" value="1"/>
</dbReference>
<evidence type="ECO:0000256" key="7">
    <source>
        <dbReference type="SAM" id="MobiDB-lite"/>
    </source>
</evidence>
<keyword evidence="6 8" id="KW-0472">Membrane</keyword>
<feature type="chain" id="PRO_5040344422" description="Cytochrome b561 domain-containing protein" evidence="9">
    <location>
        <begin position="25"/>
        <end position="481"/>
    </location>
</feature>
<gene>
    <name evidence="11" type="ORF">E4U43_003985</name>
</gene>
<dbReference type="Gene3D" id="1.20.120.1770">
    <property type="match status" value="1"/>
</dbReference>
<keyword evidence="3 8" id="KW-0812">Transmembrane</keyword>
<evidence type="ECO:0000256" key="8">
    <source>
        <dbReference type="SAM" id="Phobius"/>
    </source>
</evidence>
<dbReference type="InterPro" id="IPR015920">
    <property type="entry name" value="Cellobiose_DH-like_cyt"/>
</dbReference>
<dbReference type="AlphaFoldDB" id="A0A9P7SZC6"/>
<feature type="transmembrane region" description="Helical" evidence="8">
    <location>
        <begin position="320"/>
        <end position="341"/>
    </location>
</feature>
<feature type="transmembrane region" description="Helical" evidence="8">
    <location>
        <begin position="443"/>
        <end position="467"/>
    </location>
</feature>
<reference evidence="11" key="1">
    <citation type="journal article" date="2020" name="bioRxiv">
        <title>Whole genome comparisons of ergot fungi reveals the divergence and evolution of species within the genus Claviceps are the result of varying mechanisms driving genome evolution and host range expansion.</title>
        <authorList>
            <person name="Wyka S.A."/>
            <person name="Mondo S.J."/>
            <person name="Liu M."/>
            <person name="Dettman J."/>
            <person name="Nalam V."/>
            <person name="Broders K.D."/>
        </authorList>
    </citation>
    <scope>NUCLEOTIDE SEQUENCE</scope>
    <source>
        <strain evidence="11">CCC 602</strain>
    </source>
</reference>
<keyword evidence="2" id="KW-0813">Transport</keyword>
<feature type="region of interest" description="Disordered" evidence="7">
    <location>
        <begin position="350"/>
        <end position="369"/>
    </location>
</feature>
<organism evidence="11 12">
    <name type="scientific">Claviceps pusilla</name>
    <dbReference type="NCBI Taxonomy" id="123648"/>
    <lineage>
        <taxon>Eukaryota</taxon>
        <taxon>Fungi</taxon>
        <taxon>Dikarya</taxon>
        <taxon>Ascomycota</taxon>
        <taxon>Pezizomycotina</taxon>
        <taxon>Sordariomycetes</taxon>
        <taxon>Hypocreomycetidae</taxon>
        <taxon>Hypocreales</taxon>
        <taxon>Clavicipitaceae</taxon>
        <taxon>Claviceps</taxon>
    </lineage>
</organism>
<evidence type="ECO:0000256" key="3">
    <source>
        <dbReference type="ARBA" id="ARBA00022692"/>
    </source>
</evidence>
<dbReference type="OrthoDB" id="19261at2759"/>
<feature type="transmembrane region" description="Helical" evidence="8">
    <location>
        <begin position="384"/>
        <end position="403"/>
    </location>
</feature>
<name>A0A9P7SZC6_9HYPO</name>
<feature type="signal peptide" evidence="9">
    <location>
        <begin position="1"/>
        <end position="24"/>
    </location>
</feature>
<evidence type="ECO:0000256" key="5">
    <source>
        <dbReference type="ARBA" id="ARBA00022989"/>
    </source>
</evidence>
<evidence type="ECO:0000259" key="10">
    <source>
        <dbReference type="SMART" id="SM00665"/>
    </source>
</evidence>
<dbReference type="InterPro" id="IPR006593">
    <property type="entry name" value="Cyt_b561/ferric_Rdtase_TM"/>
</dbReference>
<sequence length="481" mass="51541">MKLAARFVSSALALVLAGSTLGRAEPVQYCRFGHETGRVDFCLGITTHHNSSTSKHDLYLSLSVTRDSDVGWAAVGTGSLMAGALMFIVYGDPYASDGQGRHGSSPPVLSIRTVQGNGGHRQPRLVTKADMGGADLRVLQAQWMTTTPSAVHEQYALSTSYRPQSARFSLVCYSCELWPGTPIAAKSASQPWIWAWNDRQQLGVYSFDAELEMHGAGSSGGSGGWGRFYMDMGRSLTQPGDYLPSFPPLRPNVVAVGASDAPMGIAGITNSASITWHKLANTPPVLRAHGILMASSFLLLFPAGVLALRGGSSRAFTYHWMLQGLATTCILVGAALGFVVVRAHGHASGQGHAAAGAHSHSHGHSKRHDESSPAAATLFIAHQWLGGTVVGFVLLQIALGWWHHVIFVRIRARTWVSYAHIWLGRTEMVSGCVNLLLGMALTGYIVLSINAAAMFIMVETLGIAYWLHHGRVVASRTLAKH</sequence>
<comment type="caution">
    <text evidence="11">The sequence shown here is derived from an EMBL/GenBank/DDBJ whole genome shotgun (WGS) entry which is preliminary data.</text>
</comment>
<evidence type="ECO:0000313" key="11">
    <source>
        <dbReference type="EMBL" id="KAG6016268.1"/>
    </source>
</evidence>
<evidence type="ECO:0000256" key="2">
    <source>
        <dbReference type="ARBA" id="ARBA00022448"/>
    </source>
</evidence>
<proteinExistence type="predicted"/>
<evidence type="ECO:0000256" key="1">
    <source>
        <dbReference type="ARBA" id="ARBA00004370"/>
    </source>
</evidence>